<sequence length="102" mass="11892">MKRCWHNRPSERPDFSCSSISLTASSWLRSVMRGRFLRTKNDQPRDSLCPQTMCSAFLAMFLQCSAFLAMLLQCSAFLAMFLQSNTYLCITDTEYYSLRYWG</sequence>
<proteinExistence type="predicted"/>
<evidence type="ECO:0000256" key="1">
    <source>
        <dbReference type="SAM" id="Phobius"/>
    </source>
</evidence>
<comment type="caution">
    <text evidence="2">The sequence shown here is derived from an EMBL/GenBank/DDBJ whole genome shotgun (WGS) entry which is preliminary data.</text>
</comment>
<keyword evidence="1" id="KW-0812">Transmembrane</keyword>
<gene>
    <name evidence="2" type="ORF">BaRGS_00034303</name>
</gene>
<organism evidence="2 3">
    <name type="scientific">Batillaria attramentaria</name>
    <dbReference type="NCBI Taxonomy" id="370345"/>
    <lineage>
        <taxon>Eukaryota</taxon>
        <taxon>Metazoa</taxon>
        <taxon>Spiralia</taxon>
        <taxon>Lophotrochozoa</taxon>
        <taxon>Mollusca</taxon>
        <taxon>Gastropoda</taxon>
        <taxon>Caenogastropoda</taxon>
        <taxon>Sorbeoconcha</taxon>
        <taxon>Cerithioidea</taxon>
        <taxon>Batillariidae</taxon>
        <taxon>Batillaria</taxon>
    </lineage>
</organism>
<dbReference type="Proteomes" id="UP001519460">
    <property type="component" value="Unassembled WGS sequence"/>
</dbReference>
<accession>A0ABD0JIG1</accession>
<reference evidence="2 3" key="1">
    <citation type="journal article" date="2023" name="Sci. Data">
        <title>Genome assembly of the Korean intertidal mud-creeper Batillaria attramentaria.</title>
        <authorList>
            <person name="Patra A.K."/>
            <person name="Ho P.T."/>
            <person name="Jun S."/>
            <person name="Lee S.J."/>
            <person name="Kim Y."/>
            <person name="Won Y.J."/>
        </authorList>
    </citation>
    <scope>NUCLEOTIDE SEQUENCE [LARGE SCALE GENOMIC DNA]</scope>
    <source>
        <strain evidence="2">Wonlab-2016</strain>
    </source>
</reference>
<evidence type="ECO:0000313" key="3">
    <source>
        <dbReference type="Proteomes" id="UP001519460"/>
    </source>
</evidence>
<protein>
    <submittedName>
        <fullName evidence="2">Uncharacterized protein</fullName>
    </submittedName>
</protein>
<keyword evidence="1" id="KW-0472">Membrane</keyword>
<dbReference type="AlphaFoldDB" id="A0ABD0JIG1"/>
<evidence type="ECO:0000313" key="2">
    <source>
        <dbReference type="EMBL" id="KAK7474481.1"/>
    </source>
</evidence>
<feature type="transmembrane region" description="Helical" evidence="1">
    <location>
        <begin position="57"/>
        <end position="82"/>
    </location>
</feature>
<keyword evidence="3" id="KW-1185">Reference proteome</keyword>
<keyword evidence="1" id="KW-1133">Transmembrane helix</keyword>
<name>A0ABD0JIG1_9CAEN</name>
<dbReference type="EMBL" id="JACVVK020000436">
    <property type="protein sequence ID" value="KAK7474481.1"/>
    <property type="molecule type" value="Genomic_DNA"/>
</dbReference>